<protein>
    <submittedName>
        <fullName evidence="2">Uncharacterized protein</fullName>
    </submittedName>
</protein>
<organism evidence="2 3">
    <name type="scientific">Geovibrio thiophilus</name>
    <dbReference type="NCBI Taxonomy" id="139438"/>
    <lineage>
        <taxon>Bacteria</taxon>
        <taxon>Pseudomonadati</taxon>
        <taxon>Deferribacterota</taxon>
        <taxon>Deferribacteres</taxon>
        <taxon>Deferribacterales</taxon>
        <taxon>Geovibrionaceae</taxon>
        <taxon>Geovibrio</taxon>
    </lineage>
</organism>
<feature type="transmembrane region" description="Helical" evidence="1">
    <location>
        <begin position="102"/>
        <end position="122"/>
    </location>
</feature>
<evidence type="ECO:0000313" key="3">
    <source>
        <dbReference type="Proteomes" id="UP000287502"/>
    </source>
</evidence>
<gene>
    <name evidence="2" type="ORF">EP073_04530</name>
</gene>
<evidence type="ECO:0000256" key="1">
    <source>
        <dbReference type="SAM" id="Phobius"/>
    </source>
</evidence>
<dbReference type="RefSeq" id="WP_128465986.1">
    <property type="nucleotide sequence ID" value="NZ_CP035108.1"/>
</dbReference>
<accession>A0A3R5UX81</accession>
<evidence type="ECO:0000313" key="2">
    <source>
        <dbReference type="EMBL" id="QAR32699.1"/>
    </source>
</evidence>
<name>A0A3R5UX81_9BACT</name>
<sequence>MRKPKGKIRKRIYYDFKALDWSASHNFGINYYFEDKGSERVGCNSSLNISCQIISPQIKNINYCNMVLFASFEFEKHLSQDTLTGKVNHIGFIQKQRGKDHITFYVSLPLYIFNSLHALLGFNKTTKFSVFADELRYGTGSIYYVSFNENEYESTD</sequence>
<dbReference type="Proteomes" id="UP000287502">
    <property type="component" value="Chromosome"/>
</dbReference>
<keyword evidence="1" id="KW-0472">Membrane</keyword>
<proteinExistence type="predicted"/>
<dbReference type="AlphaFoldDB" id="A0A3R5UX81"/>
<dbReference type="KEGG" id="gtl:EP073_04530"/>
<keyword evidence="1" id="KW-0812">Transmembrane</keyword>
<keyword evidence="1" id="KW-1133">Transmembrane helix</keyword>
<dbReference type="EMBL" id="CP035108">
    <property type="protein sequence ID" value="QAR32699.1"/>
    <property type="molecule type" value="Genomic_DNA"/>
</dbReference>
<reference evidence="2 3" key="1">
    <citation type="submission" date="2019-01" db="EMBL/GenBank/DDBJ databases">
        <title>Geovibrio thiophilus DSM 11263, complete genome.</title>
        <authorList>
            <person name="Spring S."/>
            <person name="Bunk B."/>
            <person name="Sproer C."/>
        </authorList>
    </citation>
    <scope>NUCLEOTIDE SEQUENCE [LARGE SCALE GENOMIC DNA]</scope>
    <source>
        <strain evidence="2 3">DSM 11263</strain>
    </source>
</reference>
<keyword evidence="3" id="KW-1185">Reference proteome</keyword>